<gene>
    <name evidence="2" type="ORF">M0R45_006526</name>
</gene>
<proteinExistence type="predicted"/>
<feature type="region of interest" description="Disordered" evidence="1">
    <location>
        <begin position="46"/>
        <end position="67"/>
    </location>
</feature>
<dbReference type="EMBL" id="JBEDUW010000001">
    <property type="protein sequence ID" value="KAK9951064.1"/>
    <property type="molecule type" value="Genomic_DNA"/>
</dbReference>
<dbReference type="Proteomes" id="UP001457282">
    <property type="component" value="Unassembled WGS sequence"/>
</dbReference>
<organism evidence="2 3">
    <name type="scientific">Rubus argutus</name>
    <name type="common">Southern blackberry</name>
    <dbReference type="NCBI Taxonomy" id="59490"/>
    <lineage>
        <taxon>Eukaryota</taxon>
        <taxon>Viridiplantae</taxon>
        <taxon>Streptophyta</taxon>
        <taxon>Embryophyta</taxon>
        <taxon>Tracheophyta</taxon>
        <taxon>Spermatophyta</taxon>
        <taxon>Magnoliopsida</taxon>
        <taxon>eudicotyledons</taxon>
        <taxon>Gunneridae</taxon>
        <taxon>Pentapetalae</taxon>
        <taxon>rosids</taxon>
        <taxon>fabids</taxon>
        <taxon>Rosales</taxon>
        <taxon>Rosaceae</taxon>
        <taxon>Rosoideae</taxon>
        <taxon>Rosoideae incertae sedis</taxon>
        <taxon>Rubus</taxon>
    </lineage>
</organism>
<evidence type="ECO:0000256" key="1">
    <source>
        <dbReference type="SAM" id="MobiDB-lite"/>
    </source>
</evidence>
<evidence type="ECO:0000313" key="2">
    <source>
        <dbReference type="EMBL" id="KAK9951064.1"/>
    </source>
</evidence>
<dbReference type="AlphaFoldDB" id="A0AAW1YRD2"/>
<evidence type="ECO:0000313" key="3">
    <source>
        <dbReference type="Proteomes" id="UP001457282"/>
    </source>
</evidence>
<reference evidence="2 3" key="1">
    <citation type="journal article" date="2023" name="G3 (Bethesda)">
        <title>A chromosome-length genome assembly and annotation of blackberry (Rubus argutus, cv. 'Hillquist').</title>
        <authorList>
            <person name="Bruna T."/>
            <person name="Aryal R."/>
            <person name="Dudchenko O."/>
            <person name="Sargent D.J."/>
            <person name="Mead D."/>
            <person name="Buti M."/>
            <person name="Cavallini A."/>
            <person name="Hytonen T."/>
            <person name="Andres J."/>
            <person name="Pham M."/>
            <person name="Weisz D."/>
            <person name="Mascagni F."/>
            <person name="Usai G."/>
            <person name="Natali L."/>
            <person name="Bassil N."/>
            <person name="Fernandez G.E."/>
            <person name="Lomsadze A."/>
            <person name="Armour M."/>
            <person name="Olukolu B."/>
            <person name="Poorten T."/>
            <person name="Britton C."/>
            <person name="Davik J."/>
            <person name="Ashrafi H."/>
            <person name="Aiden E.L."/>
            <person name="Borodovsky M."/>
            <person name="Worthington M."/>
        </authorList>
    </citation>
    <scope>NUCLEOTIDE SEQUENCE [LARGE SCALE GENOMIC DNA]</scope>
    <source>
        <strain evidence="2">PI 553951</strain>
    </source>
</reference>
<comment type="caution">
    <text evidence="2">The sequence shown here is derived from an EMBL/GenBank/DDBJ whole genome shotgun (WGS) entry which is preliminary data.</text>
</comment>
<sequence>MSSDSPTSGPGLVIYTIEPILSFLISTSTDPHLSKELQQTALNLSSKPYHTGRSPSSLGCFPDLDQT</sequence>
<feature type="compositionally biased region" description="Polar residues" evidence="1">
    <location>
        <begin position="46"/>
        <end position="57"/>
    </location>
</feature>
<accession>A0AAW1YRD2</accession>
<protein>
    <submittedName>
        <fullName evidence="2">Uncharacterized protein</fullName>
    </submittedName>
</protein>
<name>A0AAW1YRD2_RUBAR</name>
<keyword evidence="3" id="KW-1185">Reference proteome</keyword>